<dbReference type="Proteomes" id="UP000078512">
    <property type="component" value="Unassembled WGS sequence"/>
</dbReference>
<keyword evidence="2" id="KW-1185">Reference proteome</keyword>
<dbReference type="EMBL" id="KV442032">
    <property type="protein sequence ID" value="OAQ30973.1"/>
    <property type="molecule type" value="Genomic_DNA"/>
</dbReference>
<reference evidence="1 2" key="1">
    <citation type="submission" date="2016-05" db="EMBL/GenBank/DDBJ databases">
        <title>Genome sequencing reveals origins of a unique bacterial endosymbiosis in the earliest lineages of terrestrial Fungi.</title>
        <authorList>
            <consortium name="DOE Joint Genome Institute"/>
            <person name="Uehling J."/>
            <person name="Gryganskyi A."/>
            <person name="Hameed K."/>
            <person name="Tschaplinski T."/>
            <person name="Misztal P."/>
            <person name="Wu S."/>
            <person name="Desiro A."/>
            <person name="Vande Pol N."/>
            <person name="Du Z.-Y."/>
            <person name="Zienkiewicz A."/>
            <person name="Zienkiewicz K."/>
            <person name="Morin E."/>
            <person name="Tisserant E."/>
            <person name="Splivallo R."/>
            <person name="Hainaut M."/>
            <person name="Henrissat B."/>
            <person name="Ohm R."/>
            <person name="Kuo A."/>
            <person name="Yan J."/>
            <person name="Lipzen A."/>
            <person name="Nolan M."/>
            <person name="Labutti K."/>
            <person name="Barry K."/>
            <person name="Goldstein A."/>
            <person name="Labbe J."/>
            <person name="Schadt C."/>
            <person name="Tuskan G."/>
            <person name="Grigoriev I."/>
            <person name="Martin F."/>
            <person name="Vilgalys R."/>
            <person name="Bonito G."/>
        </authorList>
    </citation>
    <scope>NUCLEOTIDE SEQUENCE [LARGE SCALE GENOMIC DNA]</scope>
    <source>
        <strain evidence="1 2">AG-77</strain>
    </source>
</reference>
<sequence>MKNGRARLKKHGRNIRYLSVTSIAFFMNASAEGSTITRLQSLSAQGISIYDRFEEEAVLFKLPVLAGMEESDRATLEQQQALISSYIRSPAFQDALELDPRKRLKDFIRGIVASQRFWLLILQNPDLENLRLGHHLRRPLQKILGELPGLHHYTYCLPASSGSYFIPNDLEPDQALPRLLSLEIRSYGPLRLASLYNQWEFLPILEEEDSTAGKQESLHNKPHSRLRGLHIVAQDQEITTAFDGTIVELVVPVVPFLAEITLRILMPATVAALVKHRLHLETVKVLDDVHSNKVEMICI</sequence>
<proteinExistence type="predicted"/>
<dbReference type="OrthoDB" id="2446057at2759"/>
<dbReference type="AlphaFoldDB" id="A0A197K186"/>
<gene>
    <name evidence="1" type="ORF">K457DRAFT_17814</name>
</gene>
<accession>A0A197K186</accession>
<evidence type="ECO:0000313" key="2">
    <source>
        <dbReference type="Proteomes" id="UP000078512"/>
    </source>
</evidence>
<protein>
    <submittedName>
        <fullName evidence="1">Uncharacterized protein</fullName>
    </submittedName>
</protein>
<organism evidence="1 2">
    <name type="scientific">Linnemannia elongata AG-77</name>
    <dbReference type="NCBI Taxonomy" id="1314771"/>
    <lineage>
        <taxon>Eukaryota</taxon>
        <taxon>Fungi</taxon>
        <taxon>Fungi incertae sedis</taxon>
        <taxon>Mucoromycota</taxon>
        <taxon>Mortierellomycotina</taxon>
        <taxon>Mortierellomycetes</taxon>
        <taxon>Mortierellales</taxon>
        <taxon>Mortierellaceae</taxon>
        <taxon>Linnemannia</taxon>
    </lineage>
</organism>
<name>A0A197K186_9FUNG</name>
<evidence type="ECO:0000313" key="1">
    <source>
        <dbReference type="EMBL" id="OAQ30973.1"/>
    </source>
</evidence>